<gene>
    <name evidence="2" type="ORF">EYF80_031544</name>
</gene>
<reference evidence="2 3" key="1">
    <citation type="submission" date="2019-03" db="EMBL/GenBank/DDBJ databases">
        <title>First draft genome of Liparis tanakae, snailfish: a comprehensive survey of snailfish specific genes.</title>
        <authorList>
            <person name="Kim W."/>
            <person name="Song I."/>
            <person name="Jeong J.-H."/>
            <person name="Kim D."/>
            <person name="Kim S."/>
            <person name="Ryu S."/>
            <person name="Song J.Y."/>
            <person name="Lee S.K."/>
        </authorList>
    </citation>
    <scope>NUCLEOTIDE SEQUENCE [LARGE SCALE GENOMIC DNA]</scope>
    <source>
        <tissue evidence="2">Muscle</tissue>
    </source>
</reference>
<feature type="region of interest" description="Disordered" evidence="1">
    <location>
        <begin position="1"/>
        <end position="80"/>
    </location>
</feature>
<accession>A0A4Z2H023</accession>
<name>A0A4Z2H023_9TELE</name>
<evidence type="ECO:0000256" key="1">
    <source>
        <dbReference type="SAM" id="MobiDB-lite"/>
    </source>
</evidence>
<evidence type="ECO:0000313" key="2">
    <source>
        <dbReference type="EMBL" id="TNN58242.1"/>
    </source>
</evidence>
<sequence length="116" mass="12371">MGKKEEKEEEEKRESSSFPPFLPSSSPPTCRSASAPDESGLRHRTVGLVTRRQHANGMKPPDGGRPDKKSPRIPDAVGSLLTGSLTSHGRGLEALGGRGGGGSSVLQRLQRLMLLE</sequence>
<dbReference type="EMBL" id="SRLO01000385">
    <property type="protein sequence ID" value="TNN58242.1"/>
    <property type="molecule type" value="Genomic_DNA"/>
</dbReference>
<feature type="compositionally biased region" description="Basic and acidic residues" evidence="1">
    <location>
        <begin position="62"/>
        <end position="72"/>
    </location>
</feature>
<evidence type="ECO:0000313" key="3">
    <source>
        <dbReference type="Proteomes" id="UP000314294"/>
    </source>
</evidence>
<keyword evidence="3" id="KW-1185">Reference proteome</keyword>
<organism evidence="2 3">
    <name type="scientific">Liparis tanakae</name>
    <name type="common">Tanaka's snailfish</name>
    <dbReference type="NCBI Taxonomy" id="230148"/>
    <lineage>
        <taxon>Eukaryota</taxon>
        <taxon>Metazoa</taxon>
        <taxon>Chordata</taxon>
        <taxon>Craniata</taxon>
        <taxon>Vertebrata</taxon>
        <taxon>Euteleostomi</taxon>
        <taxon>Actinopterygii</taxon>
        <taxon>Neopterygii</taxon>
        <taxon>Teleostei</taxon>
        <taxon>Neoteleostei</taxon>
        <taxon>Acanthomorphata</taxon>
        <taxon>Eupercaria</taxon>
        <taxon>Perciformes</taxon>
        <taxon>Cottioidei</taxon>
        <taxon>Cottales</taxon>
        <taxon>Liparidae</taxon>
        <taxon>Liparis</taxon>
    </lineage>
</organism>
<dbReference type="Proteomes" id="UP000314294">
    <property type="component" value="Unassembled WGS sequence"/>
</dbReference>
<proteinExistence type="predicted"/>
<feature type="compositionally biased region" description="Basic and acidic residues" evidence="1">
    <location>
        <begin position="1"/>
        <end position="15"/>
    </location>
</feature>
<protein>
    <submittedName>
        <fullName evidence="2">Uncharacterized protein</fullName>
    </submittedName>
</protein>
<comment type="caution">
    <text evidence="2">The sequence shown here is derived from an EMBL/GenBank/DDBJ whole genome shotgun (WGS) entry which is preliminary data.</text>
</comment>
<dbReference type="AlphaFoldDB" id="A0A4Z2H023"/>